<organism evidence="1 2">
    <name type="scientific">Eretmocerus hayati</name>
    <dbReference type="NCBI Taxonomy" id="131215"/>
    <lineage>
        <taxon>Eukaryota</taxon>
        <taxon>Metazoa</taxon>
        <taxon>Ecdysozoa</taxon>
        <taxon>Arthropoda</taxon>
        <taxon>Hexapoda</taxon>
        <taxon>Insecta</taxon>
        <taxon>Pterygota</taxon>
        <taxon>Neoptera</taxon>
        <taxon>Endopterygota</taxon>
        <taxon>Hymenoptera</taxon>
        <taxon>Apocrita</taxon>
        <taxon>Proctotrupomorpha</taxon>
        <taxon>Chalcidoidea</taxon>
        <taxon>Aphelinidae</taxon>
        <taxon>Aphelininae</taxon>
        <taxon>Eretmocerus</taxon>
    </lineage>
</organism>
<comment type="caution">
    <text evidence="1">The sequence shown here is derived from an EMBL/GenBank/DDBJ whole genome shotgun (WGS) entry which is preliminary data.</text>
</comment>
<evidence type="ECO:0000313" key="1">
    <source>
        <dbReference type="EMBL" id="KAJ8688579.1"/>
    </source>
</evidence>
<proteinExistence type="predicted"/>
<protein>
    <submittedName>
        <fullName evidence="1">Uncharacterized protein</fullName>
    </submittedName>
</protein>
<evidence type="ECO:0000313" key="2">
    <source>
        <dbReference type="Proteomes" id="UP001239111"/>
    </source>
</evidence>
<name>A0ACC2Q135_9HYME</name>
<reference evidence="1" key="1">
    <citation type="submission" date="2023-04" db="EMBL/GenBank/DDBJ databases">
        <title>A chromosome-level genome assembly of the parasitoid wasp Eretmocerus hayati.</title>
        <authorList>
            <person name="Zhong Y."/>
            <person name="Liu S."/>
            <person name="Liu Y."/>
        </authorList>
    </citation>
    <scope>NUCLEOTIDE SEQUENCE</scope>
    <source>
        <strain evidence="1">ZJU_SS_LIU_2023</strain>
    </source>
</reference>
<sequence>MRANNPTESAVKSPYNPPRVSSAMKRTFLTRVEEPVALCPWLSTAISEEKSPVERRGQLLSKSRSSTRAANRGEAQALPKPRSPKQRAAQWSYPVSHCDQEGVTRAISLVPLNPIPLCLSPCDAFAVAAYKHSVHRRDGASLAICLSSLYAHAYGDAAQGDHV</sequence>
<dbReference type="Proteomes" id="UP001239111">
    <property type="component" value="Chromosome 1"/>
</dbReference>
<keyword evidence="2" id="KW-1185">Reference proteome</keyword>
<gene>
    <name evidence="1" type="ORF">QAD02_024374</name>
</gene>
<accession>A0ACC2Q135</accession>
<dbReference type="EMBL" id="CM056741">
    <property type="protein sequence ID" value="KAJ8688579.1"/>
    <property type="molecule type" value="Genomic_DNA"/>
</dbReference>